<comment type="similarity">
    <text evidence="1">Belongs to the LysR transcriptional regulatory family.</text>
</comment>
<dbReference type="Gene3D" id="1.10.10.10">
    <property type="entry name" value="Winged helix-like DNA-binding domain superfamily/Winged helix DNA-binding domain"/>
    <property type="match status" value="1"/>
</dbReference>
<dbReference type="AlphaFoldDB" id="A0A6G6WE57"/>
<keyword evidence="3" id="KW-0238">DNA-binding</keyword>
<dbReference type="Proteomes" id="UP000502996">
    <property type="component" value="Chromosome"/>
</dbReference>
<gene>
    <name evidence="7" type="ORF">G5V58_11960</name>
</gene>
<keyword evidence="8" id="KW-1185">Reference proteome</keyword>
<dbReference type="EMBL" id="CP049257">
    <property type="protein sequence ID" value="QIG43385.1"/>
    <property type="molecule type" value="Genomic_DNA"/>
</dbReference>
<feature type="domain" description="HTH lysR-type" evidence="6">
    <location>
        <begin position="9"/>
        <end position="66"/>
    </location>
</feature>
<evidence type="ECO:0000313" key="8">
    <source>
        <dbReference type="Proteomes" id="UP000502996"/>
    </source>
</evidence>
<evidence type="ECO:0000256" key="1">
    <source>
        <dbReference type="ARBA" id="ARBA00009437"/>
    </source>
</evidence>
<dbReference type="InterPro" id="IPR000847">
    <property type="entry name" value="LysR_HTH_N"/>
</dbReference>
<dbReference type="SUPFAM" id="SSF46785">
    <property type="entry name" value="Winged helix' DNA-binding domain"/>
    <property type="match status" value="1"/>
</dbReference>
<dbReference type="KEGG" id="nano:G5V58_11960"/>
<evidence type="ECO:0000256" key="4">
    <source>
        <dbReference type="ARBA" id="ARBA00023163"/>
    </source>
</evidence>
<protein>
    <submittedName>
        <fullName evidence="7">LysR family transcriptional regulator</fullName>
    </submittedName>
</protein>
<keyword evidence="4" id="KW-0804">Transcription</keyword>
<proteinExistence type="inferred from homology"/>
<dbReference type="PANTHER" id="PTHR30346:SF0">
    <property type="entry name" value="HCA OPERON TRANSCRIPTIONAL ACTIVATOR HCAR"/>
    <property type="match status" value="1"/>
</dbReference>
<dbReference type="RefSeq" id="WP_165232809.1">
    <property type="nucleotide sequence ID" value="NZ_CP049257.1"/>
</dbReference>
<dbReference type="SUPFAM" id="SSF53850">
    <property type="entry name" value="Periplasmic binding protein-like II"/>
    <property type="match status" value="1"/>
</dbReference>
<dbReference type="PANTHER" id="PTHR30346">
    <property type="entry name" value="TRANSCRIPTIONAL DUAL REGULATOR HCAR-RELATED"/>
    <property type="match status" value="1"/>
</dbReference>
<dbReference type="Pfam" id="PF00126">
    <property type="entry name" value="HTH_1"/>
    <property type="match status" value="1"/>
</dbReference>
<sequence length="202" mass="20936">MQDHHLADLDLTAVQSFVVLSQQRHFGRAAAGLGVTVSALTKRIQRLEAALGVPLVERDSGGYGGLTAAGRRFVEVAPELPRTAQTARLAAAGASTTTLRLGVPAGVGVVAPLLPAALATLELALRHAHPGVAVEPVPTPFPRLTPDLLSGDVDVVLTFGGRRSPTSSPPASRRSTASASSARPIRWPTPGRSRWASSPGSR</sequence>
<dbReference type="Gene3D" id="3.40.190.10">
    <property type="entry name" value="Periplasmic binding protein-like II"/>
    <property type="match status" value="1"/>
</dbReference>
<evidence type="ECO:0000256" key="3">
    <source>
        <dbReference type="ARBA" id="ARBA00023125"/>
    </source>
</evidence>
<name>A0A6G6WE57_9ACTN</name>
<feature type="region of interest" description="Disordered" evidence="5">
    <location>
        <begin position="160"/>
        <end position="202"/>
    </location>
</feature>
<evidence type="ECO:0000256" key="5">
    <source>
        <dbReference type="SAM" id="MobiDB-lite"/>
    </source>
</evidence>
<dbReference type="GO" id="GO:0003677">
    <property type="term" value="F:DNA binding"/>
    <property type="evidence" value="ECO:0007669"/>
    <property type="project" value="UniProtKB-KW"/>
</dbReference>
<dbReference type="GO" id="GO:0032993">
    <property type="term" value="C:protein-DNA complex"/>
    <property type="evidence" value="ECO:0007669"/>
    <property type="project" value="TreeGrafter"/>
</dbReference>
<dbReference type="InterPro" id="IPR036388">
    <property type="entry name" value="WH-like_DNA-bd_sf"/>
</dbReference>
<dbReference type="GO" id="GO:0003700">
    <property type="term" value="F:DNA-binding transcription factor activity"/>
    <property type="evidence" value="ECO:0007669"/>
    <property type="project" value="InterPro"/>
</dbReference>
<accession>A0A6G6WE57</accession>
<evidence type="ECO:0000313" key="7">
    <source>
        <dbReference type="EMBL" id="QIG43385.1"/>
    </source>
</evidence>
<evidence type="ECO:0000256" key="2">
    <source>
        <dbReference type="ARBA" id="ARBA00023015"/>
    </source>
</evidence>
<dbReference type="InterPro" id="IPR036390">
    <property type="entry name" value="WH_DNA-bd_sf"/>
</dbReference>
<evidence type="ECO:0000259" key="6">
    <source>
        <dbReference type="PROSITE" id="PS50931"/>
    </source>
</evidence>
<reference evidence="7 8" key="1">
    <citation type="submission" date="2020-02" db="EMBL/GenBank/DDBJ databases">
        <title>Full genome sequence of Nocardioides sp. R-3366.</title>
        <authorList>
            <person name="Im W.-T."/>
        </authorList>
    </citation>
    <scope>NUCLEOTIDE SEQUENCE [LARGE SCALE GENOMIC DNA]</scope>
    <source>
        <strain evidence="7 8">R-3366</strain>
    </source>
</reference>
<organism evidence="7 8">
    <name type="scientific">Nocardioides anomalus</name>
    <dbReference type="NCBI Taxonomy" id="2712223"/>
    <lineage>
        <taxon>Bacteria</taxon>
        <taxon>Bacillati</taxon>
        <taxon>Actinomycetota</taxon>
        <taxon>Actinomycetes</taxon>
        <taxon>Propionibacteriales</taxon>
        <taxon>Nocardioidaceae</taxon>
        <taxon>Nocardioides</taxon>
    </lineage>
</organism>
<keyword evidence="2" id="KW-0805">Transcription regulation</keyword>
<dbReference type="PROSITE" id="PS50931">
    <property type="entry name" value="HTH_LYSR"/>
    <property type="match status" value="1"/>
</dbReference>
<feature type="compositionally biased region" description="Low complexity" evidence="5">
    <location>
        <begin position="162"/>
        <end position="184"/>
    </location>
</feature>